<dbReference type="Proteomes" id="UP001524383">
    <property type="component" value="Unassembled WGS sequence"/>
</dbReference>
<evidence type="ECO:0000313" key="2">
    <source>
        <dbReference type="EMBL" id="MCQ1537818.1"/>
    </source>
</evidence>
<reference evidence="2 3" key="1">
    <citation type="submission" date="2019-08" db="EMBL/GenBank/DDBJ databases">
        <authorList>
            <person name="Chen S.-C."/>
            <person name="Lai M.-C."/>
            <person name="You Y.-T."/>
        </authorList>
    </citation>
    <scope>NUCLEOTIDE SEQUENCE [LARGE SCALE GENOMIC DNA]</scope>
    <source>
        <strain evidence="2 3">P2F9704a</strain>
    </source>
</reference>
<dbReference type="InterPro" id="IPR000182">
    <property type="entry name" value="GNAT_dom"/>
</dbReference>
<feature type="domain" description="N-acetyltransferase" evidence="1">
    <location>
        <begin position="23"/>
        <end position="219"/>
    </location>
</feature>
<proteinExistence type="predicted"/>
<keyword evidence="3" id="KW-1185">Reference proteome</keyword>
<dbReference type="PROSITE" id="PS51186">
    <property type="entry name" value="GNAT"/>
    <property type="match status" value="1"/>
</dbReference>
<dbReference type="AlphaFoldDB" id="A0ABD4TIP7"/>
<organism evidence="2 3">
    <name type="scientific">Methanocalculus taiwanensis</name>
    <dbReference type="NCBI Taxonomy" id="106207"/>
    <lineage>
        <taxon>Archaea</taxon>
        <taxon>Methanobacteriati</taxon>
        <taxon>Methanobacteriota</taxon>
        <taxon>Stenosarchaea group</taxon>
        <taxon>Methanomicrobia</taxon>
        <taxon>Methanomicrobiales</taxon>
        <taxon>Methanocalculaceae</taxon>
        <taxon>Methanocalculus</taxon>
    </lineage>
</organism>
<dbReference type="SUPFAM" id="SSF55729">
    <property type="entry name" value="Acyl-CoA N-acyltransferases (Nat)"/>
    <property type="match status" value="1"/>
</dbReference>
<accession>A0ABD4TIP7</accession>
<evidence type="ECO:0000313" key="3">
    <source>
        <dbReference type="Proteomes" id="UP001524383"/>
    </source>
</evidence>
<name>A0ABD4TIP7_9EURY</name>
<dbReference type="EMBL" id="VOTZ01000003">
    <property type="protein sequence ID" value="MCQ1537818.1"/>
    <property type="molecule type" value="Genomic_DNA"/>
</dbReference>
<comment type="caution">
    <text evidence="2">The sequence shown here is derived from an EMBL/GenBank/DDBJ whole genome shotgun (WGS) entry which is preliminary data.</text>
</comment>
<sequence length="240" mass="26380">MEQGLHDSLTNETFEADTPHPRKIYSLLTSSDIDEVTQLYMDVFLDDEPTSRAIAPDRIAAYQDALGYVLALAENGLSFIARDGESGGIAGFIFCFDLLDDPTSDGAPMAALSRHFPEAISMIDELEDMFLKRSGVEKGSVLHIYQIGVGRPYRGRGIATALIRQVLRHAGELGYRQVVTDCTSARSRRAFERCGFSGIGYLAYDAFSYNGVCFFQGLEGGISLMAKYVDPYPLDPSSED</sequence>
<dbReference type="PANTHER" id="PTHR20905:SF1">
    <property type="entry name" value="AT07410P-RELATED"/>
    <property type="match status" value="1"/>
</dbReference>
<dbReference type="InterPro" id="IPR016181">
    <property type="entry name" value="Acyl_CoA_acyltransferase"/>
</dbReference>
<gene>
    <name evidence="2" type="ORF">FTO68_02285</name>
</gene>
<dbReference type="CDD" id="cd04301">
    <property type="entry name" value="NAT_SF"/>
    <property type="match status" value="1"/>
</dbReference>
<dbReference type="Pfam" id="PF00583">
    <property type="entry name" value="Acetyltransf_1"/>
    <property type="match status" value="1"/>
</dbReference>
<dbReference type="Gene3D" id="3.40.630.30">
    <property type="match status" value="1"/>
</dbReference>
<protein>
    <submittedName>
        <fullName evidence="2">GNAT family N-acetyltransferase</fullName>
    </submittedName>
</protein>
<evidence type="ECO:0000259" key="1">
    <source>
        <dbReference type="PROSITE" id="PS51186"/>
    </source>
</evidence>
<dbReference type="PANTHER" id="PTHR20905">
    <property type="entry name" value="N-ACETYLTRANSFERASE-RELATED"/>
    <property type="match status" value="1"/>
</dbReference>
<dbReference type="RefSeq" id="WP_255331741.1">
    <property type="nucleotide sequence ID" value="NZ_VOTZ01000003.1"/>
</dbReference>